<proteinExistence type="predicted"/>
<evidence type="ECO:0000256" key="1">
    <source>
        <dbReference type="SAM" id="SignalP"/>
    </source>
</evidence>
<feature type="domain" description="Porphyranase beta-sandwich" evidence="3">
    <location>
        <begin position="550"/>
        <end position="656"/>
    </location>
</feature>
<accession>A0A2S0VVL6</accession>
<gene>
    <name evidence="4" type="ORF">C2869_18255</name>
</gene>
<dbReference type="Gene3D" id="3.20.20.80">
    <property type="entry name" value="Glycosidases"/>
    <property type="match status" value="1"/>
</dbReference>
<evidence type="ECO:0008006" key="6">
    <source>
        <dbReference type="Google" id="ProtNLM"/>
    </source>
</evidence>
<dbReference type="AlphaFoldDB" id="A0A2S0VVL6"/>
<evidence type="ECO:0000259" key="3">
    <source>
        <dbReference type="Pfam" id="PF18206"/>
    </source>
</evidence>
<feature type="domain" description="Beta-porphyranase A C-terminal" evidence="2">
    <location>
        <begin position="666"/>
        <end position="760"/>
    </location>
</feature>
<dbReference type="KEGG" id="cate:C2869_18255"/>
<evidence type="ECO:0000313" key="4">
    <source>
        <dbReference type="EMBL" id="AWB68235.1"/>
    </source>
</evidence>
<dbReference type="EMBL" id="CP026604">
    <property type="protein sequence ID" value="AWB68235.1"/>
    <property type="molecule type" value="Genomic_DNA"/>
</dbReference>
<dbReference type="PROSITE" id="PS51257">
    <property type="entry name" value="PROKAR_LIPOPROTEIN"/>
    <property type="match status" value="1"/>
</dbReference>
<dbReference type="OrthoDB" id="5706299at2"/>
<protein>
    <recommendedName>
        <fullName evidence="6">Agarase</fullName>
    </recommendedName>
</protein>
<dbReference type="Pfam" id="PF18040">
    <property type="entry name" value="BPA_C"/>
    <property type="match status" value="1"/>
</dbReference>
<dbReference type="InterPro" id="IPR017853">
    <property type="entry name" value="GH"/>
</dbReference>
<dbReference type="SUPFAM" id="SSF51445">
    <property type="entry name" value="(Trans)glycosidases"/>
    <property type="match status" value="1"/>
</dbReference>
<evidence type="ECO:0000313" key="5">
    <source>
        <dbReference type="Proteomes" id="UP000244441"/>
    </source>
</evidence>
<keyword evidence="5" id="KW-1185">Reference proteome</keyword>
<keyword evidence="1" id="KW-0732">Signal</keyword>
<feature type="chain" id="PRO_5015446870" description="Agarase" evidence="1">
    <location>
        <begin position="18"/>
        <end position="769"/>
    </location>
</feature>
<dbReference type="Pfam" id="PF18206">
    <property type="entry name" value="Porphyrn_cat_1"/>
    <property type="match status" value="1"/>
</dbReference>
<name>A0A2S0VVL6_9ALTE</name>
<dbReference type="Gene3D" id="2.60.120.1200">
    <property type="match status" value="1"/>
</dbReference>
<dbReference type="CDD" id="cd21510">
    <property type="entry name" value="agarase_cat"/>
    <property type="match status" value="1"/>
</dbReference>
<organism evidence="4 5">
    <name type="scientific">Saccharobesus litoralis</name>
    <dbReference type="NCBI Taxonomy" id="2172099"/>
    <lineage>
        <taxon>Bacteria</taxon>
        <taxon>Pseudomonadati</taxon>
        <taxon>Pseudomonadota</taxon>
        <taxon>Gammaproteobacteria</taxon>
        <taxon>Alteromonadales</taxon>
        <taxon>Alteromonadaceae</taxon>
        <taxon>Saccharobesus</taxon>
    </lineage>
</organism>
<reference evidence="4 5" key="1">
    <citation type="submission" date="2018-01" db="EMBL/GenBank/DDBJ databases">
        <title>Genome sequence of a Cantenovulum-like bacteria.</title>
        <authorList>
            <person name="Tan W.R."/>
            <person name="Lau N.-S."/>
            <person name="Go F."/>
            <person name="Amirul A.-A.A."/>
        </authorList>
    </citation>
    <scope>NUCLEOTIDE SEQUENCE [LARGE SCALE GENOMIC DNA]</scope>
    <source>
        <strain evidence="4 5">CCB-QB4</strain>
    </source>
</reference>
<dbReference type="Proteomes" id="UP000244441">
    <property type="component" value="Chromosome"/>
</dbReference>
<dbReference type="InterPro" id="IPR040527">
    <property type="entry name" value="Beta-sand_Porphyrn"/>
</dbReference>
<evidence type="ECO:0000259" key="2">
    <source>
        <dbReference type="Pfam" id="PF18040"/>
    </source>
</evidence>
<sequence length="769" mass="85458">MSKSSIQHFALSASAFALLIACGGGGSTTAPDTNNPPAQKDTTPNSFKFTDQVDVPIGQAIESNTLTIGGINSATAISVSGGEFKIDNGSYQTSAATIESGSKVTVRGISSNQYQTSSKVTLTIGGVSDSFDLTTIAKPPSALTVDVNLDIRHIKGGQSEFDRSKFITIHAQNDDREWPDHATRDKFLEDYDVYFGRTNGALPWQLTRLKAKATNGIPLQDDIIKYGNEMRSWYKNRPDAHKHEHRMANMMYGGQPSMYPIKEHGLTCKADCKANDWLAGYEALGDYYSDFLTHYFGQGGTSGHLKPKIIEVLNEPFVHSGDVQSTNANISRLHSVVAKAIHEDHPDVKVGGFTAAYPQHEAGNFAQWDNTWKTFIDIAGDDMDFYSIHIYDNADANGVHKYRVGANAEAILDMIEHYSYLKIGEVKPWVISEFGYFSPHDTNKRPYSKQIDWYNVRSFSTFMLSLMERQDQIISAIPFHILKALWYDGDGIDETGYRYGTRLFILQEELDGSKNVADSGNWIYSEILKFYQLWADVKGTRVDSQPNDIDILADAYVDQDTLYLAMANLDTTNAQTIALNLVGANGANIQAIQARQVYWDASNETPVFDEKALDKNSKSYQVEANATAIIAVTFDKNIEINQTSTESRYYADKYKQAITKNTPIKFNIDAVSKTTSQGEAVLRIGLGRAHNLSLTPTLMVNGTTVTVPDDFRGYDQKVRDSFFGVIEVPVSYELLQQNNEIELTFDDASGFVTSMVLQVFEQSKTPTRS</sequence>
<dbReference type="RefSeq" id="WP_108604299.1">
    <property type="nucleotide sequence ID" value="NZ_CP026604.1"/>
</dbReference>
<dbReference type="InterPro" id="IPR041224">
    <property type="entry name" value="BPA_C"/>
</dbReference>
<feature type="signal peptide" evidence="1">
    <location>
        <begin position="1"/>
        <end position="17"/>
    </location>
</feature>